<dbReference type="Pfam" id="PF08447">
    <property type="entry name" value="PAS_3"/>
    <property type="match status" value="1"/>
</dbReference>
<dbReference type="EMBL" id="JANKHG010000014">
    <property type="protein sequence ID" value="MCR2745484.1"/>
    <property type="molecule type" value="Genomic_DNA"/>
</dbReference>
<dbReference type="InterPro" id="IPR001610">
    <property type="entry name" value="PAC"/>
</dbReference>
<evidence type="ECO:0000313" key="13">
    <source>
        <dbReference type="Proteomes" id="UP001165267"/>
    </source>
</evidence>
<dbReference type="InterPro" id="IPR003661">
    <property type="entry name" value="HisK_dim/P_dom"/>
</dbReference>
<keyword evidence="4" id="KW-0808">Transferase</keyword>
<evidence type="ECO:0000259" key="8">
    <source>
        <dbReference type="PROSITE" id="PS50109"/>
    </source>
</evidence>
<sequence>MNQSFRLFVVDDEHAQLEALCALLEQEGFSVTGFANPQDALLAIQSTGCDLLLTDLRLPGMNGTALIQQAKKSDPDLPAILMTGHGSVNTAIEALHLGAIDYVLKPFKLSVMLPVIRRALENKVLKKQNANLLESVTRANQQLTALNSDLDTFAARVAHDLNSVMHLIQGHATSLTSRSSSSLDEQERRHIQRIKETSSRGSQLVSDLLAFARLGNTQINFKPVKLKDVVGRAKILTELDSDGPLPDWQIDALPEVQGDESLLEQVFVNLFSNALKFSSKREHPSVEVRHSETEDQHFVLIKDNGVGFDAEMAGDLFKPFHRLHTTHDFQGHGMGLANVKKIIESHHGKIEAKSVPGESATFIIQLPKRPQSSVEGQPAELARPTKLQTSLHTLNMNSDELSDHQQALQALKFSLALQRMGGQLGKMGSWCIDLQANNTVYWSEETFRLLDVDSGIPPDLERGMDRYVGESRTTLATAVEACSIHGTPFDITAEVRTFKGRLIWARVLGEAIRDSHGKPVLIHGCFQDVTEKQETDLMMRRMNRLLLAQNQVTVTLNQLDSPQAMFEEICRVASTIGGVPLIWIVQVDAQKQALQVMGKAGEHTDLVSIVMDNLAVDLDDHLITPLRAGHLYVCNDVSQEALAIKWHQEASARGLESFAVIPLHVNGKLNAALINFGRGKNYFSEEMVVLMQSVAKHRSLALERLVNDIERHQTMESLKLLQTCVARLNDMVIITDAQAVNEQGPRILYVNDAFVHHTGYSHDEVIGQSPRILKGPQTQQNALERIRHALDHCEPVQEELINYTKHGKPIWVELETVPIVNTEGKHTHWIAIQRNITERKRNEAALEESLQKFRSLTKVTSDCIWDWDLNTNSLWWSDGLQSIFGHPLPTRESTIVSWTTRIHPQDLDRVQRKIKDALQDSAVEMWQDEYRFAHIDGRWLDVIDRGCFMRDKHGKAVRMVGGITNMSHIVQAKRQSQTQLEQMRLLHQITRAIGKRHDMDSIYQVVTNHVEKQLPADFCLMASYDAKTNTLCPRSVGENSKDLAKKLGIDVDATVPGVGIHLEDALRGNSVHNANLGIMRGPIGAAMHAVGGLHSLVITPLMKDNLVLGIAVIARKGIDAFTDDEITFLNQLGEHVALALAQTELLSELQNAYRDLKNTQELVLQQERLQALAEMASGLAHDINNAISPAALYAESLIANEPTLSERGSKHLQIIQTAIDDVAHTVARISRFSRQEDEAEIVQSGEVNRACMESIELTKVKWNSIALKNGINIQMRTSFQPDLPVVAMSESEMREIVTNLILNAIDAMPTGGEISIGTSFLNTSHNAQVVIDVKDTGIGMNDEQRARCYEPFFTTKGERGTGLGLAMVYGIVKRANGQMEVFSNPGEGTQIQIKLPAKKLLPEDSNLDQKTQVTGVASPLKLLLVDDDSNVLSAMNDILSANGHHVEFARNGAQAIEIFVAENQKQLAFDAVITDLGMPGIDGRELSTLIKTMRPGTPVIMLTGWGKQMSFTKEELPNVDILLSKPPKTDELEHALNVLCKK</sequence>
<evidence type="ECO:0000256" key="5">
    <source>
        <dbReference type="ARBA" id="ARBA00022777"/>
    </source>
</evidence>
<dbReference type="InterPro" id="IPR036097">
    <property type="entry name" value="HisK_dim/P_sf"/>
</dbReference>
<evidence type="ECO:0000259" key="11">
    <source>
        <dbReference type="PROSITE" id="PS50113"/>
    </source>
</evidence>
<dbReference type="PRINTS" id="PR00344">
    <property type="entry name" value="BCTRLSENSOR"/>
</dbReference>
<dbReference type="EC" id="2.7.13.3" evidence="2"/>
<dbReference type="InterPro" id="IPR004358">
    <property type="entry name" value="Sig_transdc_His_kin-like_C"/>
</dbReference>
<feature type="domain" description="Response regulatory" evidence="9">
    <location>
        <begin position="1421"/>
        <end position="1540"/>
    </location>
</feature>
<dbReference type="InterPro" id="IPR000700">
    <property type="entry name" value="PAS-assoc_C"/>
</dbReference>
<feature type="modified residue" description="4-aspartylphosphate" evidence="6">
    <location>
        <position position="55"/>
    </location>
</feature>
<dbReference type="SUPFAM" id="SSF52172">
    <property type="entry name" value="CheY-like"/>
    <property type="match status" value="2"/>
</dbReference>
<keyword evidence="7" id="KW-0175">Coiled coil</keyword>
<dbReference type="Gene3D" id="3.40.50.2300">
    <property type="match status" value="2"/>
</dbReference>
<keyword evidence="3 6" id="KW-0597">Phosphoprotein</keyword>
<dbReference type="PROSITE" id="PS50113">
    <property type="entry name" value="PAC"/>
    <property type="match status" value="2"/>
</dbReference>
<reference evidence="12" key="1">
    <citation type="submission" date="2022-07" db="EMBL/GenBank/DDBJ databases">
        <authorList>
            <person name="Xamxidin M."/>
        </authorList>
    </citation>
    <scope>NUCLEOTIDE SEQUENCE</scope>
    <source>
        <strain evidence="12">YS8-69</strain>
    </source>
</reference>
<dbReference type="PROSITE" id="PS50109">
    <property type="entry name" value="HIS_KIN"/>
    <property type="match status" value="2"/>
</dbReference>
<dbReference type="PROSITE" id="PS50110">
    <property type="entry name" value="RESPONSE_REGULATORY"/>
    <property type="match status" value="2"/>
</dbReference>
<dbReference type="CDD" id="cd00156">
    <property type="entry name" value="REC"/>
    <property type="match status" value="1"/>
</dbReference>
<evidence type="ECO:0000256" key="7">
    <source>
        <dbReference type="SAM" id="Coils"/>
    </source>
</evidence>
<comment type="catalytic activity">
    <reaction evidence="1">
        <text>ATP + protein L-histidine = ADP + protein N-phospho-L-histidine.</text>
        <dbReference type="EC" id="2.7.13.3"/>
    </reaction>
</comment>
<dbReference type="InterPro" id="IPR003594">
    <property type="entry name" value="HATPase_dom"/>
</dbReference>
<dbReference type="PANTHER" id="PTHR43304:SF1">
    <property type="entry name" value="PAC DOMAIN-CONTAINING PROTEIN"/>
    <property type="match status" value="1"/>
</dbReference>
<dbReference type="InterPro" id="IPR036890">
    <property type="entry name" value="HATPase_C_sf"/>
</dbReference>
<feature type="domain" description="Histidine kinase" evidence="8">
    <location>
        <begin position="156"/>
        <end position="370"/>
    </location>
</feature>
<feature type="domain" description="PAS" evidence="10">
    <location>
        <begin position="717"/>
        <end position="793"/>
    </location>
</feature>
<dbReference type="SUPFAM" id="SSF55785">
    <property type="entry name" value="PYP-like sensor domain (PAS domain)"/>
    <property type="match status" value="3"/>
</dbReference>
<dbReference type="NCBIfam" id="TIGR00229">
    <property type="entry name" value="sensory_box"/>
    <property type="match status" value="1"/>
</dbReference>
<dbReference type="Pfam" id="PF02518">
    <property type="entry name" value="HATPase_c"/>
    <property type="match status" value="2"/>
</dbReference>
<feature type="modified residue" description="4-aspartylphosphate" evidence="6">
    <location>
        <position position="1475"/>
    </location>
</feature>
<dbReference type="SUPFAM" id="SSF47384">
    <property type="entry name" value="Homodimeric domain of signal transducing histidine kinase"/>
    <property type="match status" value="1"/>
</dbReference>
<evidence type="ECO:0000256" key="6">
    <source>
        <dbReference type="PROSITE-ProRule" id="PRU00169"/>
    </source>
</evidence>
<keyword evidence="5" id="KW-0418">Kinase</keyword>
<accession>A0ABT1XEA6</accession>
<feature type="domain" description="PAC" evidence="11">
    <location>
        <begin position="489"/>
        <end position="541"/>
    </location>
</feature>
<dbReference type="Pfam" id="PF13185">
    <property type="entry name" value="GAF_2"/>
    <property type="match status" value="2"/>
</dbReference>
<evidence type="ECO:0000313" key="12">
    <source>
        <dbReference type="EMBL" id="MCR2745484.1"/>
    </source>
</evidence>
<dbReference type="CDD" id="cd00082">
    <property type="entry name" value="HisKA"/>
    <property type="match status" value="2"/>
</dbReference>
<name>A0ABT1XEA6_9BURK</name>
<dbReference type="SMART" id="SM00448">
    <property type="entry name" value="REC"/>
    <property type="match status" value="2"/>
</dbReference>
<evidence type="ECO:0000256" key="3">
    <source>
        <dbReference type="ARBA" id="ARBA00022553"/>
    </source>
</evidence>
<dbReference type="SMART" id="SM00387">
    <property type="entry name" value="HATPase_c"/>
    <property type="match status" value="2"/>
</dbReference>
<dbReference type="InterPro" id="IPR013655">
    <property type="entry name" value="PAS_fold_3"/>
</dbReference>
<feature type="coiled-coil region" evidence="7">
    <location>
        <begin position="1139"/>
        <end position="1169"/>
    </location>
</feature>
<dbReference type="SUPFAM" id="SSF55781">
    <property type="entry name" value="GAF domain-like"/>
    <property type="match status" value="2"/>
</dbReference>
<dbReference type="InterPro" id="IPR011006">
    <property type="entry name" value="CheY-like_superfamily"/>
</dbReference>
<dbReference type="InterPro" id="IPR001789">
    <property type="entry name" value="Sig_transdc_resp-reg_receiver"/>
</dbReference>
<comment type="caution">
    <text evidence="12">The sequence shown here is derived from an EMBL/GenBank/DDBJ whole genome shotgun (WGS) entry which is preliminary data.</text>
</comment>
<dbReference type="SMART" id="SM00065">
    <property type="entry name" value="GAF"/>
    <property type="match status" value="2"/>
</dbReference>
<dbReference type="Gene3D" id="3.30.450.40">
    <property type="match status" value="2"/>
</dbReference>
<feature type="domain" description="Histidine kinase" evidence="8">
    <location>
        <begin position="1178"/>
        <end position="1399"/>
    </location>
</feature>
<dbReference type="SUPFAM" id="SSF55874">
    <property type="entry name" value="ATPase domain of HSP90 chaperone/DNA topoisomerase II/histidine kinase"/>
    <property type="match status" value="2"/>
</dbReference>
<proteinExistence type="predicted"/>
<feature type="coiled-coil region" evidence="7">
    <location>
        <begin position="122"/>
        <end position="149"/>
    </location>
</feature>
<dbReference type="InterPro" id="IPR052162">
    <property type="entry name" value="Sensor_kinase/Photoreceptor"/>
</dbReference>
<dbReference type="RefSeq" id="WP_257510737.1">
    <property type="nucleotide sequence ID" value="NZ_JANKHG010000014.1"/>
</dbReference>
<evidence type="ECO:0000259" key="10">
    <source>
        <dbReference type="PROSITE" id="PS50112"/>
    </source>
</evidence>
<dbReference type="PROSITE" id="PS50112">
    <property type="entry name" value="PAS"/>
    <property type="match status" value="2"/>
</dbReference>
<feature type="domain" description="Response regulatory" evidence="9">
    <location>
        <begin position="6"/>
        <end position="120"/>
    </location>
</feature>
<dbReference type="Gene3D" id="3.30.450.20">
    <property type="entry name" value="PAS domain"/>
    <property type="match status" value="3"/>
</dbReference>
<dbReference type="Pfam" id="PF13426">
    <property type="entry name" value="PAS_9"/>
    <property type="match status" value="1"/>
</dbReference>
<dbReference type="Proteomes" id="UP001165267">
    <property type="component" value="Unassembled WGS sequence"/>
</dbReference>
<keyword evidence="13" id="KW-1185">Reference proteome</keyword>
<dbReference type="Pfam" id="PF00072">
    <property type="entry name" value="Response_reg"/>
    <property type="match status" value="2"/>
</dbReference>
<dbReference type="InterPro" id="IPR029016">
    <property type="entry name" value="GAF-like_dom_sf"/>
</dbReference>
<dbReference type="InterPro" id="IPR000014">
    <property type="entry name" value="PAS"/>
</dbReference>
<evidence type="ECO:0000256" key="4">
    <source>
        <dbReference type="ARBA" id="ARBA00022679"/>
    </source>
</evidence>
<dbReference type="InterPro" id="IPR005467">
    <property type="entry name" value="His_kinase_dom"/>
</dbReference>
<feature type="domain" description="PAS" evidence="10">
    <location>
        <begin position="849"/>
        <end position="921"/>
    </location>
</feature>
<dbReference type="SMART" id="SM00388">
    <property type="entry name" value="HisKA"/>
    <property type="match status" value="2"/>
</dbReference>
<evidence type="ECO:0000256" key="1">
    <source>
        <dbReference type="ARBA" id="ARBA00000085"/>
    </source>
</evidence>
<dbReference type="Gene3D" id="1.10.287.130">
    <property type="match status" value="2"/>
</dbReference>
<protein>
    <recommendedName>
        <fullName evidence="2">histidine kinase</fullName>
        <ecNumber evidence="2">2.7.13.3</ecNumber>
    </recommendedName>
</protein>
<dbReference type="InterPro" id="IPR035965">
    <property type="entry name" value="PAS-like_dom_sf"/>
</dbReference>
<dbReference type="Gene3D" id="3.30.565.10">
    <property type="entry name" value="Histidine kinase-like ATPase, C-terminal domain"/>
    <property type="match status" value="2"/>
</dbReference>
<dbReference type="CDD" id="cd00130">
    <property type="entry name" value="PAS"/>
    <property type="match status" value="3"/>
</dbReference>
<organism evidence="12 13">
    <name type="scientific">Limnobacter parvus</name>
    <dbReference type="NCBI Taxonomy" id="2939690"/>
    <lineage>
        <taxon>Bacteria</taxon>
        <taxon>Pseudomonadati</taxon>
        <taxon>Pseudomonadota</taxon>
        <taxon>Betaproteobacteria</taxon>
        <taxon>Burkholderiales</taxon>
        <taxon>Burkholderiaceae</taxon>
        <taxon>Limnobacter</taxon>
    </lineage>
</organism>
<evidence type="ECO:0000256" key="2">
    <source>
        <dbReference type="ARBA" id="ARBA00012438"/>
    </source>
</evidence>
<feature type="domain" description="PAC" evidence="11">
    <location>
        <begin position="794"/>
        <end position="848"/>
    </location>
</feature>
<dbReference type="Pfam" id="PF00512">
    <property type="entry name" value="HisKA"/>
    <property type="match status" value="1"/>
</dbReference>
<dbReference type="PANTHER" id="PTHR43304">
    <property type="entry name" value="PHYTOCHROME-LIKE PROTEIN CPH1"/>
    <property type="match status" value="1"/>
</dbReference>
<evidence type="ECO:0000259" key="9">
    <source>
        <dbReference type="PROSITE" id="PS50110"/>
    </source>
</evidence>
<gene>
    <name evidence="12" type="ORF">NSP04_02345</name>
</gene>
<dbReference type="SMART" id="SM00091">
    <property type="entry name" value="PAS"/>
    <property type="match status" value="2"/>
</dbReference>
<dbReference type="InterPro" id="IPR003018">
    <property type="entry name" value="GAF"/>
</dbReference>
<dbReference type="SMART" id="SM00086">
    <property type="entry name" value="PAC"/>
    <property type="match status" value="3"/>
</dbReference>